<feature type="compositionally biased region" description="Gly residues" evidence="8">
    <location>
        <begin position="382"/>
        <end position="394"/>
    </location>
</feature>
<evidence type="ECO:0000256" key="1">
    <source>
        <dbReference type="ARBA" id="ARBA00011073"/>
    </source>
</evidence>
<evidence type="ECO:0000256" key="8">
    <source>
        <dbReference type="SAM" id="MobiDB-lite"/>
    </source>
</evidence>
<feature type="domain" description="Peptidase S8/S53" evidence="9">
    <location>
        <begin position="135"/>
        <end position="364"/>
    </location>
</feature>
<dbReference type="CDD" id="cd04077">
    <property type="entry name" value="Peptidases_S8_PCSK9_ProteinaseK_like"/>
    <property type="match status" value="1"/>
</dbReference>
<evidence type="ECO:0000256" key="5">
    <source>
        <dbReference type="PIRSR" id="PIRSR615500-1"/>
    </source>
</evidence>
<dbReference type="Pfam" id="PF00082">
    <property type="entry name" value="Peptidase_S8"/>
    <property type="match status" value="1"/>
</dbReference>
<evidence type="ECO:0000256" key="6">
    <source>
        <dbReference type="PROSITE-ProRule" id="PRU01240"/>
    </source>
</evidence>
<organism evidence="11 12">
    <name type="scientific">Longimonas halophila</name>
    <dbReference type="NCBI Taxonomy" id="1469170"/>
    <lineage>
        <taxon>Bacteria</taxon>
        <taxon>Pseudomonadati</taxon>
        <taxon>Rhodothermota</taxon>
        <taxon>Rhodothermia</taxon>
        <taxon>Rhodothermales</taxon>
        <taxon>Salisaetaceae</taxon>
        <taxon>Longimonas</taxon>
    </lineage>
</organism>
<dbReference type="PROSITE" id="PS00137">
    <property type="entry name" value="SUBTILASE_HIS"/>
    <property type="match status" value="1"/>
</dbReference>
<dbReference type="InterPro" id="IPR015500">
    <property type="entry name" value="Peptidase_S8_subtilisin-rel"/>
</dbReference>
<dbReference type="InterPro" id="IPR010259">
    <property type="entry name" value="S8pro/Inhibitor_I9"/>
</dbReference>
<comment type="caution">
    <text evidence="11">The sequence shown here is derived from an EMBL/GenBank/DDBJ whole genome shotgun (WGS) entry which is preliminary data.</text>
</comment>
<dbReference type="InterPro" id="IPR036852">
    <property type="entry name" value="Peptidase_S8/S53_dom_sf"/>
</dbReference>
<feature type="active site" description="Charge relay system" evidence="5 6">
    <location>
        <position position="176"/>
    </location>
</feature>
<keyword evidence="3 6" id="KW-0378">Hydrolase</keyword>
<dbReference type="Pfam" id="PF05922">
    <property type="entry name" value="Inhibitor_I9"/>
    <property type="match status" value="1"/>
</dbReference>
<dbReference type="InterPro" id="IPR023828">
    <property type="entry name" value="Peptidase_S8_Ser-AS"/>
</dbReference>
<dbReference type="PRINTS" id="PR00723">
    <property type="entry name" value="SUBTILISIN"/>
</dbReference>
<dbReference type="PANTHER" id="PTHR43806">
    <property type="entry name" value="PEPTIDASE S8"/>
    <property type="match status" value="1"/>
</dbReference>
<gene>
    <name evidence="11" type="ORF">CRI93_03035</name>
</gene>
<dbReference type="GO" id="GO:0005615">
    <property type="term" value="C:extracellular space"/>
    <property type="evidence" value="ECO:0007669"/>
    <property type="project" value="TreeGrafter"/>
</dbReference>
<sequence>MSTTPPADAPSATELPTEQVSTPIDGQFIVVYEDGAVTAKSEAARVAQAEALLSAKSSSNAEVRSTYGHALSGFSATNVTEAEAEALAAHPDVAYVEQDQTVHAVDTQSNAPWGLDRVDQRSGLDDTYTYNASGNGVNAYILDTGINTSHNDFGGRAVASFDAFNDGQNGQDCNGHGTHVAGTVGGSTYGIAKDATLHAVRVLDCGGGGTMSGVIDGVDWVAANHQPPAVANMSLGGGASSALDTAVENAINDGILVVAAAGNDNTDACTASPARVGDALTVGSTTSSDQRSSFSNYGSCVDIWAPGSDIASAWYTSDTAVNTISGTSMASPHAAGVAALYLESNPSASPASVFSGLTDTATSGALSGIGSSPNLLLYSGLDGSGGGDDGGNDGGGDDGGNDGGGGDTPCSSCATYSGSLSGSGDTANEPNGSYYAGDGSETAYLEGPSSADFDLYLYRWNGWNWSEVDSSTSASSSESIDYSGSSGYYLWVVESYSGSGSYTLYIE</sequence>
<dbReference type="Proteomes" id="UP000221024">
    <property type="component" value="Unassembled WGS sequence"/>
</dbReference>
<evidence type="ECO:0000259" key="10">
    <source>
        <dbReference type="Pfam" id="PF05922"/>
    </source>
</evidence>
<dbReference type="InterPro" id="IPR023827">
    <property type="entry name" value="Peptidase_S8_Asp-AS"/>
</dbReference>
<dbReference type="InterPro" id="IPR000209">
    <property type="entry name" value="Peptidase_S8/S53_dom"/>
</dbReference>
<dbReference type="GO" id="GO:0006508">
    <property type="term" value="P:proteolysis"/>
    <property type="evidence" value="ECO:0007669"/>
    <property type="project" value="UniProtKB-KW"/>
</dbReference>
<proteinExistence type="inferred from homology"/>
<evidence type="ECO:0000256" key="3">
    <source>
        <dbReference type="ARBA" id="ARBA00022801"/>
    </source>
</evidence>
<dbReference type="SUPFAM" id="SSF54897">
    <property type="entry name" value="Protease propeptides/inhibitors"/>
    <property type="match status" value="1"/>
</dbReference>
<feature type="region of interest" description="Disordered" evidence="8">
    <location>
        <begin position="380"/>
        <end position="406"/>
    </location>
</feature>
<dbReference type="InterPro" id="IPR034193">
    <property type="entry name" value="PCSK9_ProteinaseK-like"/>
</dbReference>
<dbReference type="Gene3D" id="2.60.120.380">
    <property type="match status" value="1"/>
</dbReference>
<comment type="similarity">
    <text evidence="1 6 7">Belongs to the peptidase S8 family.</text>
</comment>
<feature type="domain" description="Inhibitor I9" evidence="10">
    <location>
        <begin position="28"/>
        <end position="103"/>
    </location>
</feature>
<dbReference type="AlphaFoldDB" id="A0A2H3NP00"/>
<protein>
    <submittedName>
        <fullName evidence="11">Peptidase S8</fullName>
    </submittedName>
</protein>
<keyword evidence="2 6" id="KW-0645">Protease</keyword>
<evidence type="ECO:0000259" key="9">
    <source>
        <dbReference type="Pfam" id="PF00082"/>
    </source>
</evidence>
<dbReference type="Gene3D" id="3.40.50.200">
    <property type="entry name" value="Peptidase S8/S53 domain"/>
    <property type="match status" value="1"/>
</dbReference>
<dbReference type="PROSITE" id="PS51892">
    <property type="entry name" value="SUBTILASE"/>
    <property type="match status" value="1"/>
</dbReference>
<dbReference type="InterPro" id="IPR050131">
    <property type="entry name" value="Peptidase_S8_subtilisin-like"/>
</dbReference>
<evidence type="ECO:0000256" key="4">
    <source>
        <dbReference type="ARBA" id="ARBA00022825"/>
    </source>
</evidence>
<dbReference type="GO" id="GO:0004252">
    <property type="term" value="F:serine-type endopeptidase activity"/>
    <property type="evidence" value="ECO:0007669"/>
    <property type="project" value="UniProtKB-UniRule"/>
</dbReference>
<dbReference type="OrthoDB" id="9798386at2"/>
<feature type="region of interest" description="Disordered" evidence="8">
    <location>
        <begin position="1"/>
        <end position="20"/>
    </location>
</feature>
<keyword evidence="4 6" id="KW-0720">Serine protease</keyword>
<feature type="active site" description="Charge relay system" evidence="5 6">
    <location>
        <position position="143"/>
    </location>
</feature>
<evidence type="ECO:0000256" key="2">
    <source>
        <dbReference type="ARBA" id="ARBA00022670"/>
    </source>
</evidence>
<dbReference type="InterPro" id="IPR037045">
    <property type="entry name" value="S8pro/Inhibitor_I9_sf"/>
</dbReference>
<dbReference type="Gene3D" id="3.30.70.80">
    <property type="entry name" value="Peptidase S8 propeptide/proteinase inhibitor I9"/>
    <property type="match status" value="1"/>
</dbReference>
<dbReference type="SUPFAM" id="SSF52743">
    <property type="entry name" value="Subtilisin-like"/>
    <property type="match status" value="1"/>
</dbReference>
<dbReference type="PANTHER" id="PTHR43806:SF11">
    <property type="entry name" value="CEREVISIN-RELATED"/>
    <property type="match status" value="1"/>
</dbReference>
<name>A0A2H3NP00_9BACT</name>
<feature type="active site" description="Charge relay system" evidence="5 6">
    <location>
        <position position="328"/>
    </location>
</feature>
<evidence type="ECO:0000256" key="7">
    <source>
        <dbReference type="RuleBase" id="RU003355"/>
    </source>
</evidence>
<dbReference type="PROSITE" id="PS00136">
    <property type="entry name" value="SUBTILASE_ASP"/>
    <property type="match status" value="1"/>
</dbReference>
<reference evidence="11 12" key="1">
    <citation type="submission" date="2017-10" db="EMBL/GenBank/DDBJ databases">
        <title>Draft genome of Longimonas halophila.</title>
        <authorList>
            <person name="Goh K.M."/>
            <person name="Shamsir M.S."/>
            <person name="Lim S.W."/>
        </authorList>
    </citation>
    <scope>NUCLEOTIDE SEQUENCE [LARGE SCALE GENOMIC DNA]</scope>
    <source>
        <strain evidence="11 12">KCTC 42399</strain>
    </source>
</reference>
<dbReference type="FunFam" id="3.40.50.200:FF:000014">
    <property type="entry name" value="Proteinase K"/>
    <property type="match status" value="1"/>
</dbReference>
<evidence type="ECO:0000313" key="12">
    <source>
        <dbReference type="Proteomes" id="UP000221024"/>
    </source>
</evidence>
<evidence type="ECO:0000313" key="11">
    <source>
        <dbReference type="EMBL" id="PEN08746.1"/>
    </source>
</evidence>
<dbReference type="PROSITE" id="PS00138">
    <property type="entry name" value="SUBTILASE_SER"/>
    <property type="match status" value="1"/>
</dbReference>
<dbReference type="EMBL" id="PDEP01000002">
    <property type="protein sequence ID" value="PEN08746.1"/>
    <property type="molecule type" value="Genomic_DNA"/>
</dbReference>
<keyword evidence="12" id="KW-1185">Reference proteome</keyword>
<accession>A0A2H3NP00</accession>
<dbReference type="InterPro" id="IPR022398">
    <property type="entry name" value="Peptidase_S8_His-AS"/>
</dbReference>